<dbReference type="Proteomes" id="UP001199044">
    <property type="component" value="Unassembled WGS sequence"/>
</dbReference>
<name>A0ABS7YQZ2_9VIBR</name>
<evidence type="ECO:0000313" key="3">
    <source>
        <dbReference type="EMBL" id="MCA2016644.1"/>
    </source>
</evidence>
<dbReference type="InterPro" id="IPR053713">
    <property type="entry name" value="Bact_OM_Channel_sf"/>
</dbReference>
<protein>
    <submittedName>
        <fullName evidence="3">Oligogalacturonate-specific porin KdgM family protein</fullName>
    </submittedName>
</protein>
<dbReference type="SUPFAM" id="SSF56935">
    <property type="entry name" value="Porins"/>
    <property type="match status" value="1"/>
</dbReference>
<feature type="chain" id="PRO_5046387045" evidence="2">
    <location>
        <begin position="22"/>
        <end position="241"/>
    </location>
</feature>
<evidence type="ECO:0000256" key="1">
    <source>
        <dbReference type="ARBA" id="ARBA00022729"/>
    </source>
</evidence>
<comment type="caution">
    <text evidence="3">The sequence shown here is derived from an EMBL/GenBank/DDBJ whole genome shotgun (WGS) entry which is preliminary data.</text>
</comment>
<organism evidence="3 4">
    <name type="scientific">Vibrio tritonius</name>
    <dbReference type="NCBI Taxonomy" id="1435069"/>
    <lineage>
        <taxon>Bacteria</taxon>
        <taxon>Pseudomonadati</taxon>
        <taxon>Pseudomonadota</taxon>
        <taxon>Gammaproteobacteria</taxon>
        <taxon>Vibrionales</taxon>
        <taxon>Vibrionaceae</taxon>
        <taxon>Vibrio</taxon>
    </lineage>
</organism>
<dbReference type="Gene3D" id="2.40.160.40">
    <property type="entry name" value="monomeric porin ompg"/>
    <property type="match status" value="1"/>
</dbReference>
<dbReference type="Pfam" id="PF06178">
    <property type="entry name" value="KdgM"/>
    <property type="match status" value="1"/>
</dbReference>
<dbReference type="RefSeq" id="WP_225250610.1">
    <property type="nucleotide sequence ID" value="NZ_JAIWIU010000067.1"/>
</dbReference>
<sequence>MKAKILTSAILLAMTSVAAHATTINIRHETTPRYDGQSAKQADRVAVSHRFKNGVGFEVEAKWKSDNEDALGEQKGNGQQANVSYLYKLNDAWSLKPQYKWESGSDKVGHQFNLTLGYKVNPDWSVSFRHRYHYENKVNANNSHYNRWTFEASYGGLENWKLGGSVDYTFNPDSSGPRWKDHQNWFSEVNFKGEYTGFEGGWHPFTEIGFVPYKSGDYVYDGSEQNDKWRPRVRIGVKYSY</sequence>
<dbReference type="InterPro" id="IPR009331">
    <property type="entry name" value="Oligogalacturonate-sp_porin"/>
</dbReference>
<proteinExistence type="predicted"/>
<reference evidence="4" key="1">
    <citation type="submission" date="2023-07" db="EMBL/GenBank/DDBJ databases">
        <title>Molecular identification of indigenous halophilic bacteria isolated from red sea cost, biodegradation of synthetic dyes and assessment of degraded metabolite toxicity.</title>
        <authorList>
            <person name="Chaieb K."/>
            <person name="Altayb H.N."/>
        </authorList>
    </citation>
    <scope>NUCLEOTIDE SEQUENCE [LARGE SCALE GENOMIC DNA]</scope>
    <source>
        <strain evidence="4">K20</strain>
    </source>
</reference>
<accession>A0ABS7YQZ2</accession>
<evidence type="ECO:0000256" key="2">
    <source>
        <dbReference type="SAM" id="SignalP"/>
    </source>
</evidence>
<gene>
    <name evidence="3" type="ORF">LDJ79_11025</name>
</gene>
<keyword evidence="4" id="KW-1185">Reference proteome</keyword>
<dbReference type="EMBL" id="JAIWIU010000067">
    <property type="protein sequence ID" value="MCA2016644.1"/>
    <property type="molecule type" value="Genomic_DNA"/>
</dbReference>
<dbReference type="PANTHER" id="PTHR38105">
    <property type="entry name" value="OUTER MEMBRANE PROTEIN-RELATED-RELATED"/>
    <property type="match status" value="1"/>
</dbReference>
<feature type="signal peptide" evidence="2">
    <location>
        <begin position="1"/>
        <end position="21"/>
    </location>
</feature>
<keyword evidence="1 2" id="KW-0732">Signal</keyword>
<dbReference type="PANTHER" id="PTHR38105:SF5">
    <property type="entry name" value="OUTER MEMBRANE PROTEIN"/>
    <property type="match status" value="1"/>
</dbReference>
<evidence type="ECO:0000313" key="4">
    <source>
        <dbReference type="Proteomes" id="UP001199044"/>
    </source>
</evidence>